<dbReference type="Gene3D" id="1.25.40.10">
    <property type="entry name" value="Tetratricopeptide repeat domain"/>
    <property type="match status" value="2"/>
</dbReference>
<dbReference type="InterPro" id="IPR011990">
    <property type="entry name" value="TPR-like_helical_dom_sf"/>
</dbReference>
<dbReference type="PANTHER" id="PTHR12558:SF13">
    <property type="entry name" value="CELL DIVISION CYCLE PROTEIN 27 HOMOLOG"/>
    <property type="match status" value="1"/>
</dbReference>
<name>A0ABQ2GBW2_9DEIO</name>
<keyword evidence="2" id="KW-1185">Reference proteome</keyword>
<dbReference type="EMBL" id="BMOL01000011">
    <property type="protein sequence ID" value="GGL85312.1"/>
    <property type="molecule type" value="Genomic_DNA"/>
</dbReference>
<proteinExistence type="predicted"/>
<sequence>MDRRSAPPPPTVNRLKDGLSWQGMIDADTTWQQACTALAGGDYETAFSVLDAALDEAIPARGKPARGGQATAARLCLYLGSLHALYGDAATEQLGTALSEARRLDPAVEGEPLYLALKAELDARTRGPEAAPPAGAAREAADPVARFHALCALALAEQPQAALDLHLAADELPAHLRWRLRSWQADCQEQLGHTADAINLYAEAAHLATGLDRAVMLQEQAALLIQDGRPEDAKTVLDNARLLYGSGRRAAINPMQAEDEGLNLATWHYLRAQALLQLDLPDAALDMIREADRLERQHGTPGYVVALLRGQILSHLGQQEKAIVAFEAALTLAEEGDRPYANHELGVALLDMDRPVEARDRLEIALNEPHYPYQPEVLADIAECDYRLGRMPEAQLAAEQALAQGAVIPASLVLGSVALDYFQLDEALEHYERVVREAAPDSRDWIIGHQMAADVMAQQGFPNPAAAVAHAQQALEHTPESDDWHGTLQDLLARAQTLLGQQDGRMLN</sequence>
<evidence type="ECO:0000313" key="1">
    <source>
        <dbReference type="EMBL" id="GGL85312.1"/>
    </source>
</evidence>
<evidence type="ECO:0000313" key="2">
    <source>
        <dbReference type="Proteomes" id="UP000639973"/>
    </source>
</evidence>
<organism evidence="1 2">
    <name type="scientific">Deinococcus aerolatus</name>
    <dbReference type="NCBI Taxonomy" id="522487"/>
    <lineage>
        <taxon>Bacteria</taxon>
        <taxon>Thermotogati</taxon>
        <taxon>Deinococcota</taxon>
        <taxon>Deinococci</taxon>
        <taxon>Deinococcales</taxon>
        <taxon>Deinococcaceae</taxon>
        <taxon>Deinococcus</taxon>
    </lineage>
</organism>
<dbReference type="SUPFAM" id="SSF48452">
    <property type="entry name" value="TPR-like"/>
    <property type="match status" value="3"/>
</dbReference>
<dbReference type="Pfam" id="PF13181">
    <property type="entry name" value="TPR_8"/>
    <property type="match status" value="1"/>
</dbReference>
<comment type="caution">
    <text evidence="1">The sequence shown here is derived from an EMBL/GenBank/DDBJ whole genome shotgun (WGS) entry which is preliminary data.</text>
</comment>
<dbReference type="Proteomes" id="UP000639973">
    <property type="component" value="Unassembled WGS sequence"/>
</dbReference>
<accession>A0ABQ2GBW2</accession>
<protein>
    <recommendedName>
        <fullName evidence="3">Tetratricopeptide repeat-containing protein</fullName>
    </recommendedName>
</protein>
<gene>
    <name evidence="1" type="ORF">GCM10010840_24050</name>
</gene>
<dbReference type="PANTHER" id="PTHR12558">
    <property type="entry name" value="CELL DIVISION CYCLE 16,23,27"/>
    <property type="match status" value="1"/>
</dbReference>
<reference evidence="2" key="1">
    <citation type="journal article" date="2019" name="Int. J. Syst. Evol. Microbiol.">
        <title>The Global Catalogue of Microorganisms (GCM) 10K type strain sequencing project: providing services to taxonomists for standard genome sequencing and annotation.</title>
        <authorList>
            <consortium name="The Broad Institute Genomics Platform"/>
            <consortium name="The Broad Institute Genome Sequencing Center for Infectious Disease"/>
            <person name="Wu L."/>
            <person name="Ma J."/>
        </authorList>
    </citation>
    <scope>NUCLEOTIDE SEQUENCE [LARGE SCALE GENOMIC DNA]</scope>
    <source>
        <strain evidence="2">JCM 15442</strain>
    </source>
</reference>
<dbReference type="SMART" id="SM00028">
    <property type="entry name" value="TPR"/>
    <property type="match status" value="3"/>
</dbReference>
<evidence type="ECO:0008006" key="3">
    <source>
        <dbReference type="Google" id="ProtNLM"/>
    </source>
</evidence>
<dbReference type="InterPro" id="IPR019734">
    <property type="entry name" value="TPR_rpt"/>
</dbReference>